<keyword evidence="5" id="KW-1185">Reference proteome</keyword>
<dbReference type="Proteomes" id="UP000261905">
    <property type="component" value="Unassembled WGS sequence"/>
</dbReference>
<evidence type="ECO:0000313" key="4">
    <source>
        <dbReference type="EMBL" id="REK76676.1"/>
    </source>
</evidence>
<evidence type="ECO:0000313" key="5">
    <source>
        <dbReference type="Proteomes" id="UP000261905"/>
    </source>
</evidence>
<protein>
    <submittedName>
        <fullName evidence="4">DedA family protein</fullName>
    </submittedName>
</protein>
<dbReference type="EMBL" id="QUBQ01000001">
    <property type="protein sequence ID" value="REK76676.1"/>
    <property type="molecule type" value="Genomic_DNA"/>
</dbReference>
<dbReference type="PANTHER" id="PTHR42709:SF9">
    <property type="entry name" value="ALKALINE PHOSPHATASE LIKE PROTEIN"/>
    <property type="match status" value="1"/>
</dbReference>
<dbReference type="Pfam" id="PF09335">
    <property type="entry name" value="VTT_dom"/>
    <property type="match status" value="1"/>
</dbReference>
<feature type="domain" description="VTT" evidence="3">
    <location>
        <begin position="35"/>
        <end position="158"/>
    </location>
</feature>
<evidence type="ECO:0000256" key="1">
    <source>
        <dbReference type="ARBA" id="ARBA00010792"/>
    </source>
</evidence>
<dbReference type="InterPro" id="IPR032816">
    <property type="entry name" value="VTT_dom"/>
</dbReference>
<evidence type="ECO:0000259" key="3">
    <source>
        <dbReference type="Pfam" id="PF09335"/>
    </source>
</evidence>
<dbReference type="AlphaFoldDB" id="A0A371PKD9"/>
<dbReference type="GO" id="GO:0005886">
    <property type="term" value="C:plasma membrane"/>
    <property type="evidence" value="ECO:0007669"/>
    <property type="project" value="TreeGrafter"/>
</dbReference>
<keyword evidence="2" id="KW-0812">Transmembrane</keyword>
<keyword evidence="2" id="KW-1133">Transmembrane helix</keyword>
<dbReference type="OrthoDB" id="9782291at2"/>
<organism evidence="4 5">
    <name type="scientific">Paenibacillus paeoniae</name>
    <dbReference type="NCBI Taxonomy" id="2292705"/>
    <lineage>
        <taxon>Bacteria</taxon>
        <taxon>Bacillati</taxon>
        <taxon>Bacillota</taxon>
        <taxon>Bacilli</taxon>
        <taxon>Bacillales</taxon>
        <taxon>Paenibacillaceae</taxon>
        <taxon>Paenibacillus</taxon>
    </lineage>
</organism>
<keyword evidence="2" id="KW-0472">Membrane</keyword>
<name>A0A371PKD9_9BACL</name>
<reference evidence="4 5" key="1">
    <citation type="submission" date="2018-08" db="EMBL/GenBank/DDBJ databases">
        <title>Paenibacillus sp. M4BSY-1, whole genome shotgun sequence.</title>
        <authorList>
            <person name="Tuo L."/>
        </authorList>
    </citation>
    <scope>NUCLEOTIDE SEQUENCE [LARGE SCALE GENOMIC DNA]</scope>
    <source>
        <strain evidence="4 5">M4BSY-1</strain>
    </source>
</reference>
<feature type="transmembrane region" description="Helical" evidence="2">
    <location>
        <begin position="52"/>
        <end position="75"/>
    </location>
</feature>
<dbReference type="RefSeq" id="WP_116043739.1">
    <property type="nucleotide sequence ID" value="NZ_QUBQ01000001.1"/>
</dbReference>
<feature type="transmembrane region" description="Helical" evidence="2">
    <location>
        <begin position="12"/>
        <end position="32"/>
    </location>
</feature>
<comment type="caution">
    <text evidence="4">The sequence shown here is derived from an EMBL/GenBank/DDBJ whole genome shotgun (WGS) entry which is preliminary data.</text>
</comment>
<gene>
    <name evidence="4" type="ORF">DX130_06465</name>
</gene>
<proteinExistence type="inferred from homology"/>
<evidence type="ECO:0000256" key="2">
    <source>
        <dbReference type="SAM" id="Phobius"/>
    </source>
</evidence>
<dbReference type="PANTHER" id="PTHR42709">
    <property type="entry name" value="ALKALINE PHOSPHATASE LIKE PROTEIN"/>
    <property type="match status" value="1"/>
</dbReference>
<comment type="similarity">
    <text evidence="1">Belongs to the DedA family.</text>
</comment>
<feature type="transmembrane region" description="Helical" evidence="2">
    <location>
        <begin position="141"/>
        <end position="161"/>
    </location>
</feature>
<accession>A0A371PKD9</accession>
<sequence length="211" mass="24199">MNLLEIVERLFADYGYLVLLIGLPLDAIALPIPPGNTTLTYTGYLAYKGVLHWLPAIASAYAGAIIGLTITYWIGYKFGQPLFDRYGKRLLLKPIHMEKTKKAYEKHGNKLLLFSLFMPGIRQFIGYATGIIRVPFRIFALYAYTGAALWVFVFTSIGFLFGEQWKHILVWVEKSLLYITIALFAVLCIFLIIKWRKHIKQKVITSKVMDR</sequence>
<dbReference type="InterPro" id="IPR051311">
    <property type="entry name" value="DedA_domain"/>
</dbReference>
<feature type="transmembrane region" description="Helical" evidence="2">
    <location>
        <begin position="176"/>
        <end position="193"/>
    </location>
</feature>